<dbReference type="EMBL" id="CM023486">
    <property type="protein sequence ID" value="KAH6928043.1"/>
    <property type="molecule type" value="Genomic_DNA"/>
</dbReference>
<keyword evidence="2" id="KW-1185">Reference proteome</keyword>
<dbReference type="Proteomes" id="UP000821845">
    <property type="component" value="Chromosome 6"/>
</dbReference>
<sequence>MGGLSLIAKINTGARVTVVPANFAGVPANLQASEDTLSGLSGRALQAVGKFDRTVTWKSSKLEQVIYVAQQLKHTLLELPAIKGLIFVEFLCTAEHTE</sequence>
<evidence type="ECO:0000313" key="1">
    <source>
        <dbReference type="EMBL" id="KAH6928043.1"/>
    </source>
</evidence>
<gene>
    <name evidence="1" type="ORF">HPB50_010623</name>
</gene>
<reference evidence="1" key="1">
    <citation type="submission" date="2020-05" db="EMBL/GenBank/DDBJ databases">
        <title>Large-scale comparative analyses of tick genomes elucidate their genetic diversity and vector capacities.</title>
        <authorList>
            <person name="Jia N."/>
            <person name="Wang J."/>
            <person name="Shi W."/>
            <person name="Du L."/>
            <person name="Sun Y."/>
            <person name="Zhan W."/>
            <person name="Jiang J."/>
            <person name="Wang Q."/>
            <person name="Zhang B."/>
            <person name="Ji P."/>
            <person name="Sakyi L.B."/>
            <person name="Cui X."/>
            <person name="Yuan T."/>
            <person name="Jiang B."/>
            <person name="Yang W."/>
            <person name="Lam T.T.-Y."/>
            <person name="Chang Q."/>
            <person name="Ding S."/>
            <person name="Wang X."/>
            <person name="Zhu J."/>
            <person name="Ruan X."/>
            <person name="Zhao L."/>
            <person name="Wei J."/>
            <person name="Que T."/>
            <person name="Du C."/>
            <person name="Cheng J."/>
            <person name="Dai P."/>
            <person name="Han X."/>
            <person name="Huang E."/>
            <person name="Gao Y."/>
            <person name="Liu J."/>
            <person name="Shao H."/>
            <person name="Ye R."/>
            <person name="Li L."/>
            <person name="Wei W."/>
            <person name="Wang X."/>
            <person name="Wang C."/>
            <person name="Yang T."/>
            <person name="Huo Q."/>
            <person name="Li W."/>
            <person name="Guo W."/>
            <person name="Chen H."/>
            <person name="Zhou L."/>
            <person name="Ni X."/>
            <person name="Tian J."/>
            <person name="Zhou Y."/>
            <person name="Sheng Y."/>
            <person name="Liu T."/>
            <person name="Pan Y."/>
            <person name="Xia L."/>
            <person name="Li J."/>
            <person name="Zhao F."/>
            <person name="Cao W."/>
        </authorList>
    </citation>
    <scope>NUCLEOTIDE SEQUENCE</scope>
    <source>
        <strain evidence="1">Hyas-2018</strain>
    </source>
</reference>
<protein>
    <submittedName>
        <fullName evidence="1">Uncharacterized protein</fullName>
    </submittedName>
</protein>
<comment type="caution">
    <text evidence="1">The sequence shown here is derived from an EMBL/GenBank/DDBJ whole genome shotgun (WGS) entry which is preliminary data.</text>
</comment>
<evidence type="ECO:0000313" key="2">
    <source>
        <dbReference type="Proteomes" id="UP000821845"/>
    </source>
</evidence>
<accession>A0ACB7RZZ4</accession>
<proteinExistence type="predicted"/>
<organism evidence="1 2">
    <name type="scientific">Hyalomma asiaticum</name>
    <name type="common">Tick</name>
    <dbReference type="NCBI Taxonomy" id="266040"/>
    <lineage>
        <taxon>Eukaryota</taxon>
        <taxon>Metazoa</taxon>
        <taxon>Ecdysozoa</taxon>
        <taxon>Arthropoda</taxon>
        <taxon>Chelicerata</taxon>
        <taxon>Arachnida</taxon>
        <taxon>Acari</taxon>
        <taxon>Parasitiformes</taxon>
        <taxon>Ixodida</taxon>
        <taxon>Ixodoidea</taxon>
        <taxon>Ixodidae</taxon>
        <taxon>Hyalomminae</taxon>
        <taxon>Hyalomma</taxon>
    </lineage>
</organism>
<name>A0ACB7RZZ4_HYAAI</name>